<dbReference type="InterPro" id="IPR000436">
    <property type="entry name" value="Sushi_SCR_CCP_dom"/>
</dbReference>
<dbReference type="PANTHER" id="PTHR46393:SF7">
    <property type="entry name" value="COMPLEMENT C2"/>
    <property type="match status" value="1"/>
</dbReference>
<evidence type="ECO:0000313" key="11">
    <source>
        <dbReference type="EMBL" id="GIX98019.1"/>
    </source>
</evidence>
<keyword evidence="6" id="KW-1015">Disulfide bond</keyword>
<evidence type="ECO:0000256" key="9">
    <source>
        <dbReference type="SAM" id="Phobius"/>
    </source>
</evidence>
<dbReference type="GO" id="GO:0016020">
    <property type="term" value="C:membrane"/>
    <property type="evidence" value="ECO:0007669"/>
    <property type="project" value="UniProtKB-SubCell"/>
</dbReference>
<dbReference type="PANTHER" id="PTHR46393">
    <property type="entry name" value="SUSHI DOMAIN-CONTAINING PROTEIN"/>
    <property type="match status" value="1"/>
</dbReference>
<sequence length="199" mass="22959">MSFVPEYETPPPIPKNFNYRPEEIENTCTTSMACRFDFLVTGDRDFAWATRNHENYAQKLAADVRKSTIRCPELVKPRHGRKSEIRYYVGTTVRFACDDGYRLVGYENRRCRETGLWSWGVDPQCISNGDYIRKIVGISLGIVLPVIILGVLFCICMIQRLRYRKQHWTGERGVITNAMFEMKPNRNGAENGSSKVSDF</sequence>
<evidence type="ECO:0000256" key="8">
    <source>
        <dbReference type="PROSITE-ProRule" id="PRU00302"/>
    </source>
</evidence>
<evidence type="ECO:0000256" key="6">
    <source>
        <dbReference type="ARBA" id="ARBA00023157"/>
    </source>
</evidence>
<proteinExistence type="predicted"/>
<keyword evidence="12" id="KW-1185">Reference proteome</keyword>
<dbReference type="Gene3D" id="2.10.70.10">
    <property type="entry name" value="Complement Module, domain 1"/>
    <property type="match status" value="1"/>
</dbReference>
<dbReference type="InterPro" id="IPR056619">
    <property type="entry name" value="C8-3_MUC4"/>
</dbReference>
<evidence type="ECO:0000256" key="3">
    <source>
        <dbReference type="ARBA" id="ARBA00022729"/>
    </source>
</evidence>
<evidence type="ECO:0000256" key="2">
    <source>
        <dbReference type="ARBA" id="ARBA00022659"/>
    </source>
</evidence>
<dbReference type="SUPFAM" id="SSF57535">
    <property type="entry name" value="Complement control module/SCR domain"/>
    <property type="match status" value="1"/>
</dbReference>
<evidence type="ECO:0000256" key="4">
    <source>
        <dbReference type="ARBA" id="ARBA00022737"/>
    </source>
</evidence>
<reference evidence="11 12" key="1">
    <citation type="submission" date="2021-06" db="EMBL/GenBank/DDBJ databases">
        <title>Caerostris darwini draft genome.</title>
        <authorList>
            <person name="Kono N."/>
            <person name="Arakawa K."/>
        </authorList>
    </citation>
    <scope>NUCLEOTIDE SEQUENCE [LARGE SCALE GENOMIC DNA]</scope>
</reference>
<accession>A0AAV4PLM9</accession>
<keyword evidence="5 9" id="KW-0472">Membrane</keyword>
<keyword evidence="2 8" id="KW-0768">Sushi</keyword>
<dbReference type="PROSITE" id="PS50923">
    <property type="entry name" value="SUSHI"/>
    <property type="match status" value="1"/>
</dbReference>
<dbReference type="Pfam" id="PF23263">
    <property type="entry name" value="C8-3_MUC4"/>
    <property type="match status" value="1"/>
</dbReference>
<dbReference type="AlphaFoldDB" id="A0AAV4PLM9"/>
<gene>
    <name evidence="11" type="primary">MESH_0</name>
    <name evidence="11" type="ORF">CDAR_297611</name>
</gene>
<dbReference type="Pfam" id="PF00084">
    <property type="entry name" value="Sushi"/>
    <property type="match status" value="1"/>
</dbReference>
<evidence type="ECO:0000313" key="12">
    <source>
        <dbReference type="Proteomes" id="UP001054837"/>
    </source>
</evidence>
<comment type="caution">
    <text evidence="8">Lacks conserved residue(s) required for the propagation of feature annotation.</text>
</comment>
<dbReference type="InterPro" id="IPR035976">
    <property type="entry name" value="Sushi/SCR/CCP_sf"/>
</dbReference>
<feature type="transmembrane region" description="Helical" evidence="9">
    <location>
        <begin position="135"/>
        <end position="158"/>
    </location>
</feature>
<keyword evidence="9" id="KW-1133">Transmembrane helix</keyword>
<keyword evidence="4" id="KW-0677">Repeat</keyword>
<comment type="subcellular location">
    <subcellularLocation>
        <location evidence="1">Membrane</location>
    </subcellularLocation>
</comment>
<keyword evidence="9" id="KW-0812">Transmembrane</keyword>
<comment type="caution">
    <text evidence="11">The sequence shown here is derived from an EMBL/GenBank/DDBJ whole genome shotgun (WGS) entry which is preliminary data.</text>
</comment>
<keyword evidence="7" id="KW-0325">Glycoprotein</keyword>
<dbReference type="EMBL" id="BPLQ01003103">
    <property type="protein sequence ID" value="GIX98019.1"/>
    <property type="molecule type" value="Genomic_DNA"/>
</dbReference>
<dbReference type="CDD" id="cd00033">
    <property type="entry name" value="CCP"/>
    <property type="match status" value="1"/>
</dbReference>
<evidence type="ECO:0000259" key="10">
    <source>
        <dbReference type="PROSITE" id="PS50923"/>
    </source>
</evidence>
<feature type="domain" description="Sushi" evidence="10">
    <location>
        <begin position="69"/>
        <end position="127"/>
    </location>
</feature>
<evidence type="ECO:0000256" key="1">
    <source>
        <dbReference type="ARBA" id="ARBA00004370"/>
    </source>
</evidence>
<dbReference type="Proteomes" id="UP001054837">
    <property type="component" value="Unassembled WGS sequence"/>
</dbReference>
<evidence type="ECO:0000256" key="5">
    <source>
        <dbReference type="ARBA" id="ARBA00023136"/>
    </source>
</evidence>
<organism evidence="11 12">
    <name type="scientific">Caerostris darwini</name>
    <dbReference type="NCBI Taxonomy" id="1538125"/>
    <lineage>
        <taxon>Eukaryota</taxon>
        <taxon>Metazoa</taxon>
        <taxon>Ecdysozoa</taxon>
        <taxon>Arthropoda</taxon>
        <taxon>Chelicerata</taxon>
        <taxon>Arachnida</taxon>
        <taxon>Araneae</taxon>
        <taxon>Araneomorphae</taxon>
        <taxon>Entelegynae</taxon>
        <taxon>Araneoidea</taxon>
        <taxon>Araneidae</taxon>
        <taxon>Caerostris</taxon>
    </lineage>
</organism>
<protein>
    <submittedName>
        <fullName evidence="11">Protein mesh</fullName>
    </submittedName>
</protein>
<name>A0AAV4PLM9_9ARAC</name>
<dbReference type="SMART" id="SM00032">
    <property type="entry name" value="CCP"/>
    <property type="match status" value="1"/>
</dbReference>
<evidence type="ECO:0000256" key="7">
    <source>
        <dbReference type="ARBA" id="ARBA00023180"/>
    </source>
</evidence>
<keyword evidence="3" id="KW-0732">Signal</keyword>